<dbReference type="InterPro" id="IPR011990">
    <property type="entry name" value="TPR-like_helical_dom_sf"/>
</dbReference>
<protein>
    <submittedName>
        <fullName evidence="4">Tetratricopeptide repeat protein</fullName>
    </submittedName>
</protein>
<keyword evidence="1" id="KW-0547">Nucleotide-binding</keyword>
<accession>A0ABV7YAS0</accession>
<keyword evidence="5" id="KW-1185">Reference proteome</keyword>
<gene>
    <name evidence="4" type="ORF">ACFOUW_11395</name>
</gene>
<evidence type="ECO:0000256" key="2">
    <source>
        <dbReference type="ARBA" id="ARBA00022840"/>
    </source>
</evidence>
<dbReference type="PANTHER" id="PTHR16305">
    <property type="entry name" value="TESTICULAR SOLUBLE ADENYLYL CYCLASE"/>
    <property type="match status" value="1"/>
</dbReference>
<feature type="domain" description="Guanylate cyclase" evidence="3">
    <location>
        <begin position="27"/>
        <end position="160"/>
    </location>
</feature>
<organism evidence="4 5">
    <name type="scientific">Tenggerimyces flavus</name>
    <dbReference type="NCBI Taxonomy" id="1708749"/>
    <lineage>
        <taxon>Bacteria</taxon>
        <taxon>Bacillati</taxon>
        <taxon>Actinomycetota</taxon>
        <taxon>Actinomycetes</taxon>
        <taxon>Propionibacteriales</taxon>
        <taxon>Nocardioidaceae</taxon>
        <taxon>Tenggerimyces</taxon>
    </lineage>
</organism>
<dbReference type="PANTHER" id="PTHR16305:SF28">
    <property type="entry name" value="GUANYLATE CYCLASE DOMAIN-CONTAINING PROTEIN"/>
    <property type="match status" value="1"/>
</dbReference>
<keyword evidence="2" id="KW-0067">ATP-binding</keyword>
<dbReference type="SUPFAM" id="SSF55073">
    <property type="entry name" value="Nucleotide cyclase"/>
    <property type="match status" value="2"/>
</dbReference>
<dbReference type="RefSeq" id="WP_205118505.1">
    <property type="nucleotide sequence ID" value="NZ_JAFBCM010000001.1"/>
</dbReference>
<dbReference type="Gene3D" id="3.30.70.1230">
    <property type="entry name" value="Nucleotide cyclase"/>
    <property type="match status" value="2"/>
</dbReference>
<dbReference type="CDD" id="cd07302">
    <property type="entry name" value="CHD"/>
    <property type="match status" value="2"/>
</dbReference>
<comment type="caution">
    <text evidence="4">The sequence shown here is derived from an EMBL/GenBank/DDBJ whole genome shotgun (WGS) entry which is preliminary data.</text>
</comment>
<evidence type="ECO:0000313" key="5">
    <source>
        <dbReference type="Proteomes" id="UP001595699"/>
    </source>
</evidence>
<dbReference type="Pfam" id="PF13191">
    <property type="entry name" value="AAA_16"/>
    <property type="match status" value="1"/>
</dbReference>
<dbReference type="SMART" id="SM00044">
    <property type="entry name" value="CYCc"/>
    <property type="match status" value="1"/>
</dbReference>
<dbReference type="InterPro" id="IPR029787">
    <property type="entry name" value="Nucleotide_cyclase"/>
</dbReference>
<dbReference type="Pfam" id="PF13424">
    <property type="entry name" value="TPR_12"/>
    <property type="match status" value="1"/>
</dbReference>
<reference evidence="5" key="1">
    <citation type="journal article" date="2019" name="Int. J. Syst. Evol. Microbiol.">
        <title>The Global Catalogue of Microorganisms (GCM) 10K type strain sequencing project: providing services to taxonomists for standard genome sequencing and annotation.</title>
        <authorList>
            <consortium name="The Broad Institute Genomics Platform"/>
            <consortium name="The Broad Institute Genome Sequencing Center for Infectious Disease"/>
            <person name="Wu L."/>
            <person name="Ma J."/>
        </authorList>
    </citation>
    <scope>NUCLEOTIDE SEQUENCE [LARGE SCALE GENOMIC DNA]</scope>
    <source>
        <strain evidence="5">CGMCC 4.7241</strain>
    </source>
</reference>
<dbReference type="InterPro" id="IPR027417">
    <property type="entry name" value="P-loop_NTPase"/>
</dbReference>
<sequence>MRYVARRHAQWLADDPGGAAWTAAEGTLVFADVSGFTSLSERLARRGRAGAEELTDLVNQVVGGILGCATPLGGDLLKYGGDALLLMFEGPDHEARGVAAAAAMQAELRRFRDFRSESGRVTLKMSIGVEAGRIDLFIGGNAHRELLVAGRTASRVVDLEGLTRAGQIVVGPLAAKVLPSRHRGAAVGPDGAVLVRSTPTATAAGSLEPVPPTQDERGIPLALRPHLGRVDGEHRQAAVAFVQVRGLDGLVERDGTKAAAEALHEIVLAVQAACTDHGVTFLGTDVDIDAAKFILVTGAPTTVADDEDRLVSACRAILEAELPLPVRIGAHRGRVFAVEVGDAERRVYTVLGDAVNVAARVMTAAPVGRLLATSACLDRVVASYAREPVEPFAVKGKSEPIQAALVGPIERAAESVLAPTDGPLIGRQEELRLLLDAVDGARAGERRVVEILGEPGIGKSRLLAEVCAQVGDLPLVVVQARQYASNEPYRAVRDPLRSLLGLRVTEPEDEVAEALAAKVREFVPDLEPLLPLIGVPFGVHLPDTEATAGLAPDYRRSQLSAATFRLLGRLLPTPGVLVVEDAYWLDDGSGQLLSTLIGAMRGNHHWAVFVARRGEGKTLDLSDVPDLVRLDLQPLPAKHALALAKAGGFSAADAEALVERSGGNPLFLRELAAAAERGTAVDELPDNVEAVIAAHLDTLDVRARDLVRVAAVLGSHFPTDLLLKLDGDSREVALSALRRLRGIVDPDGADRCRFAHAMLREGAYNGLSFRRRRQLHGRAGDLIKAYDDDTVERRAAALSLHYHAAARHQDSWHWSLVAGEQAQRDAAPVEAVALFSRALDSARPAEVGTHEVAALTEQLGDVAELGGLFQQAQDAYRRARRLRSGDHVAAGDLLRKQGHVAEREGRYSFALRLYGRGFHALEQAGASTEVDRVKAELTLAYGATRLRQGRYSDAVRVLEEAVRQAGAQSDRAALAHGYYLLDWARTDLGAPDPSLRTMALPIYEELGDWLGQGNVLNNLGVDAYYEGEWRQATDYYRRSREAFERVGHAVLAATATNNIGEILSDQGQLEKSRAEFREALGTWQLAGYTIGVGIATSNLGRAAARSGDLDEAAALLARARSDLAEIGADSLVIDAEGREAERLLFVPDPDSALSVASAARARADQPVQRAFLDRTIGWALAQQGLVSEAVAKLEESLAAAVASGTRYEEALTRLALARITSADDAAASSILAALGVVAVPSPPLPSLPSLP</sequence>
<proteinExistence type="predicted"/>
<dbReference type="InterPro" id="IPR001054">
    <property type="entry name" value="A/G_cyclase"/>
</dbReference>
<evidence type="ECO:0000259" key="3">
    <source>
        <dbReference type="PROSITE" id="PS50125"/>
    </source>
</evidence>
<dbReference type="Proteomes" id="UP001595699">
    <property type="component" value="Unassembled WGS sequence"/>
</dbReference>
<evidence type="ECO:0000256" key="1">
    <source>
        <dbReference type="ARBA" id="ARBA00022741"/>
    </source>
</evidence>
<dbReference type="SMART" id="SM00028">
    <property type="entry name" value="TPR"/>
    <property type="match status" value="4"/>
</dbReference>
<dbReference type="InterPro" id="IPR041664">
    <property type="entry name" value="AAA_16"/>
</dbReference>
<dbReference type="SUPFAM" id="SSF52540">
    <property type="entry name" value="P-loop containing nucleoside triphosphate hydrolases"/>
    <property type="match status" value="1"/>
</dbReference>
<dbReference type="Gene3D" id="1.25.40.10">
    <property type="entry name" value="Tetratricopeptide repeat domain"/>
    <property type="match status" value="2"/>
</dbReference>
<evidence type="ECO:0000313" key="4">
    <source>
        <dbReference type="EMBL" id="MFC3761444.1"/>
    </source>
</evidence>
<dbReference type="EMBL" id="JBHRZH010000008">
    <property type="protein sequence ID" value="MFC3761444.1"/>
    <property type="molecule type" value="Genomic_DNA"/>
</dbReference>
<name>A0ABV7YAS0_9ACTN</name>
<dbReference type="SUPFAM" id="SSF48452">
    <property type="entry name" value="TPR-like"/>
    <property type="match status" value="3"/>
</dbReference>
<dbReference type="Pfam" id="PF00211">
    <property type="entry name" value="Guanylate_cyc"/>
    <property type="match status" value="2"/>
</dbReference>
<dbReference type="Gene3D" id="3.40.50.300">
    <property type="entry name" value="P-loop containing nucleotide triphosphate hydrolases"/>
    <property type="match status" value="1"/>
</dbReference>
<feature type="domain" description="Guanylate cyclase" evidence="3">
    <location>
        <begin position="238"/>
        <end position="362"/>
    </location>
</feature>
<dbReference type="InterPro" id="IPR019734">
    <property type="entry name" value="TPR_rpt"/>
</dbReference>
<dbReference type="PROSITE" id="PS50125">
    <property type="entry name" value="GUANYLATE_CYCLASE_2"/>
    <property type="match status" value="2"/>
</dbReference>